<feature type="domain" description="Choice-of-anchor I" evidence="2">
    <location>
        <begin position="2"/>
        <end position="454"/>
    </location>
</feature>
<gene>
    <name evidence="3" type="ORF">D0433_14090</name>
</gene>
<proteinExistence type="predicted"/>
<dbReference type="InterPro" id="IPR011044">
    <property type="entry name" value="Quino_amine_DH_bsu"/>
</dbReference>
<dbReference type="Proteomes" id="UP000266389">
    <property type="component" value="Unassembled WGS sequence"/>
</dbReference>
<protein>
    <submittedName>
        <fullName evidence="3">T9SS C-terminal target domain-containing protein</fullName>
    </submittedName>
</protein>
<dbReference type="Gene3D" id="2.130.10.10">
    <property type="entry name" value="YVTN repeat-like/Quinoprotein amine dehydrogenase"/>
    <property type="match status" value="1"/>
</dbReference>
<name>A0A395LVU5_9BACT</name>
<dbReference type="EMBL" id="PHFL01000073">
    <property type="protein sequence ID" value="RFM22833.1"/>
    <property type="molecule type" value="Genomic_DNA"/>
</dbReference>
<evidence type="ECO:0000259" key="1">
    <source>
        <dbReference type="Pfam" id="PF18962"/>
    </source>
</evidence>
<sequence>MRDGVLAVAVDSTNRQQPGRVFFCRAATAGATTPPLASVQVGALPDMLTFTPDGRYVLVANEGEPNNYNAGNIDPEGSVSIIEIPAAGVQALTQANVRTVDFRSLNGQEAALRARGVRIYGPRATAAQDLEPEYIAVQGDTAYVVCQENNAIALIRISTASLIGIRGLGLKNHNLPGFGLDPSDRDGVGGTGAINIAPRPVFGIYQPDGIAAYSVGGRTFIVTANEGDARDGYAGTNEPEIRAGAPSIRLDPAVFGDTSRTTGIRRDSLLGRLNISIALPDTTPNGLYRSLQCFGGRSFSIFRVDADSLVRVYDSGDEFERITAARFPANFNATNTSNALDNRSDDKGPEPEDIKIARIGDSTYAFIGLERIGGVMIYNITSPTAPRFVSYINNRNFNVTPSASTVLVGAAAGPVAADRVGDLGAEGLLVIPGNLSPNGRPLLVVANEVSGTVTTIQLTDIASVERLSNERPSGYVLEQNYPNPFNPSTTIRYAIPQSSQVSLKVYDVLGREVATLVNARQPAGVYVANFDATALPSGMYFYRLQAGSFSETRKMMLIK</sequence>
<dbReference type="PANTHER" id="PTHR46928">
    <property type="entry name" value="MESENCHYME-SPECIFIC CELL SURFACE GLYCOPROTEIN"/>
    <property type="match status" value="1"/>
</dbReference>
<organism evidence="3 4">
    <name type="scientific">Candidatus Thermochlorobacter aerophilus</name>
    <dbReference type="NCBI Taxonomy" id="1868324"/>
    <lineage>
        <taxon>Bacteria</taxon>
        <taxon>Pseudomonadati</taxon>
        <taxon>Chlorobiota</taxon>
        <taxon>Chlorobiia</taxon>
        <taxon>Chlorobiales</taxon>
        <taxon>Candidatus Thermochlorobacteriaceae</taxon>
        <taxon>Candidatus Thermochlorobacter</taxon>
    </lineage>
</organism>
<comment type="caution">
    <text evidence="3">The sequence shown here is derived from an EMBL/GenBank/DDBJ whole genome shotgun (WGS) entry which is preliminary data.</text>
</comment>
<dbReference type="NCBIfam" id="TIGR04183">
    <property type="entry name" value="Por_Secre_tail"/>
    <property type="match status" value="1"/>
</dbReference>
<dbReference type="InterPro" id="IPR055188">
    <property type="entry name" value="Choice_anch_I"/>
</dbReference>
<dbReference type="InterPro" id="IPR052956">
    <property type="entry name" value="Mesenchyme-surface_protein"/>
</dbReference>
<dbReference type="Pfam" id="PF18962">
    <property type="entry name" value="Por_Secre_tail"/>
    <property type="match status" value="1"/>
</dbReference>
<evidence type="ECO:0000259" key="2">
    <source>
        <dbReference type="Pfam" id="PF22494"/>
    </source>
</evidence>
<accession>A0A395LVU5</accession>
<evidence type="ECO:0000313" key="4">
    <source>
        <dbReference type="Proteomes" id="UP000266389"/>
    </source>
</evidence>
<reference evidence="3 4" key="1">
    <citation type="journal article" date="2011" name="ISME J.">
        <title>Community ecology of hot spring cyanobacterial mats: predominant populations and their functional potential.</title>
        <authorList>
            <person name="Klatt C.G."/>
            <person name="Wood J.M."/>
            <person name="Rusch D.B."/>
            <person name="Bateson M.M."/>
            <person name="Hamamura N."/>
            <person name="Heidelberg J.F."/>
            <person name="Grossman A.R."/>
            <person name="Bhaya D."/>
            <person name="Cohan F.M."/>
            <person name="Kuhl M."/>
            <person name="Bryant D.A."/>
            <person name="Ward D.M."/>
        </authorList>
    </citation>
    <scope>NUCLEOTIDE SEQUENCE [LARGE SCALE GENOMIC DNA]</scope>
    <source>
        <strain evidence="3">OS</strain>
    </source>
</reference>
<dbReference type="InterPro" id="IPR026444">
    <property type="entry name" value="Secre_tail"/>
</dbReference>
<dbReference type="NCBIfam" id="NF038117">
    <property type="entry name" value="choice_anch_I"/>
    <property type="match status" value="1"/>
</dbReference>
<evidence type="ECO:0000313" key="3">
    <source>
        <dbReference type="EMBL" id="RFM22833.1"/>
    </source>
</evidence>
<dbReference type="InterPro" id="IPR015943">
    <property type="entry name" value="WD40/YVTN_repeat-like_dom_sf"/>
</dbReference>
<dbReference type="PANTHER" id="PTHR46928:SF1">
    <property type="entry name" value="MESENCHYME-SPECIFIC CELL SURFACE GLYCOPROTEIN"/>
    <property type="match status" value="1"/>
</dbReference>
<dbReference type="SUPFAM" id="SSF50969">
    <property type="entry name" value="YVTN repeat-like/Quinoprotein amine dehydrogenase"/>
    <property type="match status" value="1"/>
</dbReference>
<dbReference type="Pfam" id="PF22494">
    <property type="entry name" value="choice_anch_I"/>
    <property type="match status" value="1"/>
</dbReference>
<dbReference type="AlphaFoldDB" id="A0A395LVU5"/>
<dbReference type="Gene3D" id="2.60.40.4070">
    <property type="match status" value="1"/>
</dbReference>
<feature type="domain" description="Secretion system C-terminal sorting" evidence="1">
    <location>
        <begin position="481"/>
        <end position="556"/>
    </location>
</feature>